<reference evidence="7 8" key="1">
    <citation type="submission" date="2019-06" db="EMBL/GenBank/DDBJ databases">
        <title>Genome Sequence of the Brown Rot Fungal Pathogen Monilinia laxa.</title>
        <authorList>
            <person name="De Miccolis Angelini R.M."/>
            <person name="Landi L."/>
            <person name="Abate D."/>
            <person name="Pollastro S."/>
            <person name="Romanazzi G."/>
            <person name="Faretra F."/>
        </authorList>
    </citation>
    <scope>NUCLEOTIDE SEQUENCE [LARGE SCALE GENOMIC DNA]</scope>
    <source>
        <strain evidence="7 8">Mlax316</strain>
    </source>
</reference>
<dbReference type="PROSITE" id="PS50082">
    <property type="entry name" value="WD_REPEATS_2"/>
    <property type="match status" value="3"/>
</dbReference>
<feature type="compositionally biased region" description="Low complexity" evidence="5">
    <location>
        <begin position="154"/>
        <end position="173"/>
    </location>
</feature>
<evidence type="ECO:0000256" key="5">
    <source>
        <dbReference type="SAM" id="MobiDB-lite"/>
    </source>
</evidence>
<evidence type="ECO:0000256" key="1">
    <source>
        <dbReference type="ARBA" id="ARBA00002343"/>
    </source>
</evidence>
<evidence type="ECO:0000259" key="6">
    <source>
        <dbReference type="PROSITE" id="PS50897"/>
    </source>
</evidence>
<keyword evidence="8" id="KW-1185">Reference proteome</keyword>
<dbReference type="InterPro" id="IPR036322">
    <property type="entry name" value="WD40_repeat_dom_sf"/>
</dbReference>
<keyword evidence="2 4" id="KW-0853">WD repeat</keyword>
<comment type="function">
    <text evidence="1">Involved in the proteasome-dependent degradation of fructose-1,6-bisphosphatase.</text>
</comment>
<keyword evidence="3" id="KW-0677">Repeat</keyword>
<dbReference type="GO" id="GO:0034657">
    <property type="term" value="C:GID complex"/>
    <property type="evidence" value="ECO:0007669"/>
    <property type="project" value="TreeGrafter"/>
</dbReference>
<dbReference type="InterPro" id="IPR051350">
    <property type="entry name" value="WD_repeat-ST_regulator"/>
</dbReference>
<dbReference type="SUPFAM" id="SSF50978">
    <property type="entry name" value="WD40 repeat-like"/>
    <property type="match status" value="1"/>
</dbReference>
<feature type="compositionally biased region" description="Polar residues" evidence="5">
    <location>
        <begin position="281"/>
        <end position="297"/>
    </location>
</feature>
<comment type="caution">
    <text evidence="7">The sequence shown here is derived from an EMBL/GenBank/DDBJ whole genome shotgun (WGS) entry which is preliminary data.</text>
</comment>
<dbReference type="AlphaFoldDB" id="A0A5N6KJ90"/>
<evidence type="ECO:0000256" key="3">
    <source>
        <dbReference type="ARBA" id="ARBA00022737"/>
    </source>
</evidence>
<dbReference type="Pfam" id="PF00400">
    <property type="entry name" value="WD40"/>
    <property type="match status" value="4"/>
</dbReference>
<feature type="compositionally biased region" description="Polar residues" evidence="5">
    <location>
        <begin position="207"/>
        <end position="217"/>
    </location>
</feature>
<dbReference type="InterPro" id="IPR019775">
    <property type="entry name" value="WD40_repeat_CS"/>
</dbReference>
<evidence type="ECO:0000256" key="4">
    <source>
        <dbReference type="PROSITE-ProRule" id="PRU00221"/>
    </source>
</evidence>
<evidence type="ECO:0000256" key="2">
    <source>
        <dbReference type="ARBA" id="ARBA00022574"/>
    </source>
</evidence>
<proteinExistence type="predicted"/>
<feature type="repeat" description="WD" evidence="4">
    <location>
        <begin position="825"/>
        <end position="848"/>
    </location>
</feature>
<dbReference type="EMBL" id="VIGI01000002">
    <property type="protein sequence ID" value="KAB8303747.1"/>
    <property type="molecule type" value="Genomic_DNA"/>
</dbReference>
<dbReference type="PROSITE" id="PS50294">
    <property type="entry name" value="WD_REPEATS_REGION"/>
    <property type="match status" value="1"/>
</dbReference>
<dbReference type="OrthoDB" id="972532at2759"/>
<dbReference type="Pfam" id="PF23627">
    <property type="entry name" value="LisH_WDR26"/>
    <property type="match status" value="1"/>
</dbReference>
<organism evidence="7 8">
    <name type="scientific">Monilinia laxa</name>
    <name type="common">Brown rot fungus</name>
    <name type="synonym">Sclerotinia laxa</name>
    <dbReference type="NCBI Taxonomy" id="61186"/>
    <lineage>
        <taxon>Eukaryota</taxon>
        <taxon>Fungi</taxon>
        <taxon>Dikarya</taxon>
        <taxon>Ascomycota</taxon>
        <taxon>Pezizomycotina</taxon>
        <taxon>Leotiomycetes</taxon>
        <taxon>Helotiales</taxon>
        <taxon>Sclerotiniaceae</taxon>
        <taxon>Monilinia</taxon>
    </lineage>
</organism>
<dbReference type="PROSITE" id="PS50897">
    <property type="entry name" value="CTLH"/>
    <property type="match status" value="1"/>
</dbReference>
<accession>A0A5N6KJ90</accession>
<sequence length="934" mass="103736">MVHLTRSHFHSYIDYGLVLLLLCREVLVATRYLRSNGVGMDVLVPTYLPTTNPYLSCLITHNLSVIFHITSYMKYLRVLYLWLDDSFSFSKNIPTLIRSIRLLQRMSFVDRLLCGSSLPLQYNTVSSTPNLLQLVSGTPAEDVLAGENPQDSVSLSTPDDPSTPTSLPRPTSTAFSAQLRSPQYQHATEQVNPLPTSGIHSIEPTGITDTRTRSTPQAELRPPRRAPDQVLGRRRRTHNLDRGEQSNSLPSLGDSPDPSNSESEHRRKRKRQSDSMRFDGESSNSNGNSKPISNGAGTSLHKAALSNSANGAHSSSVAMNGSSTNGHSDLSIKSSSTYFGHDREEVTRILVQALTDMGYNSAATTLSRESGYDLESPTVAAFRSAVLQGEWAEAEELLFGASTELGGLSVYGNGLVLREGTDKNFMRFWMRQQKFLELLERKELGRAINVLRSELTPLYQDTAKLHFLSSLLMCTPEDLKAKANWDGATGKSRQLLLSKLSKCISPSAMLPEHRLATLFDQVKQHQISSCIYHNTYTSPSLYQDHTCDRGNFPLRPAIELDKHSGEIWDTKFSHDGTLLASCGSDGVIVVYNVPDFDVHLVLSEHEAGVCSFAWSLDDTRMVTCGRDNRACLWNTATGELLKRLPRFSEPVTCCVWTPDGQSFITGSLSSDKNLCQWNLDGDLIHDWSRNHRIRDIVITPNGHRLVAIAHTSQLYVYNFVTRELEYNIDLKVTGCSISISQNSRHLLVHFNTGETRMMDIETGEKVRSFISGDKGGDFIIRTTFGGANECFVVSGSEEGNIVIYHRENGSVIEKLEGHKKGCCNSISWNPTNPSMFASAGDDGIIRIWLSENAPRKVPISQTFDWEPYHNGHCFASSLYYPSNYIHIWSGEFGEIGLRAGRAAYGKAFHGVRGNFYGGGSESLCVRSRIVFATI</sequence>
<feature type="repeat" description="WD" evidence="4">
    <location>
        <begin position="560"/>
        <end position="593"/>
    </location>
</feature>
<dbReference type="InterPro" id="IPR006595">
    <property type="entry name" value="CTLH_C"/>
</dbReference>
<dbReference type="InterPro" id="IPR001680">
    <property type="entry name" value="WD40_rpt"/>
</dbReference>
<feature type="compositionally biased region" description="Polar residues" evidence="5">
    <location>
        <begin position="305"/>
        <end position="328"/>
    </location>
</feature>
<feature type="repeat" description="WD" evidence="4">
    <location>
        <begin position="602"/>
        <end position="643"/>
    </location>
</feature>
<feature type="compositionally biased region" description="Polar residues" evidence="5">
    <location>
        <begin position="174"/>
        <end position="199"/>
    </location>
</feature>
<dbReference type="InterPro" id="IPR006594">
    <property type="entry name" value="LisH"/>
</dbReference>
<dbReference type="PANTHER" id="PTHR22838">
    <property type="entry name" value="WD REPEAT PROTEIN 26-RELATED"/>
    <property type="match status" value="1"/>
</dbReference>
<dbReference type="PANTHER" id="PTHR22838:SF0">
    <property type="entry name" value="WD REPEAT-CONTAINING PROTEIN 26"/>
    <property type="match status" value="1"/>
</dbReference>
<dbReference type="Proteomes" id="UP000326757">
    <property type="component" value="Unassembled WGS sequence"/>
</dbReference>
<feature type="region of interest" description="Disordered" evidence="5">
    <location>
        <begin position="142"/>
        <end position="328"/>
    </location>
</feature>
<dbReference type="PROSITE" id="PS50896">
    <property type="entry name" value="LISH"/>
    <property type="match status" value="1"/>
</dbReference>
<protein>
    <recommendedName>
        <fullName evidence="6">CTLH domain-containing protein</fullName>
    </recommendedName>
</protein>
<dbReference type="SMART" id="SM00320">
    <property type="entry name" value="WD40"/>
    <property type="match status" value="6"/>
</dbReference>
<evidence type="ECO:0000313" key="7">
    <source>
        <dbReference type="EMBL" id="KAB8303747.1"/>
    </source>
</evidence>
<dbReference type="GO" id="GO:0043161">
    <property type="term" value="P:proteasome-mediated ubiquitin-dependent protein catabolic process"/>
    <property type="evidence" value="ECO:0007669"/>
    <property type="project" value="TreeGrafter"/>
</dbReference>
<name>A0A5N6KJ90_MONLA</name>
<feature type="domain" description="CTLH" evidence="6">
    <location>
        <begin position="375"/>
        <end position="446"/>
    </location>
</feature>
<feature type="compositionally biased region" description="Low complexity" evidence="5">
    <location>
        <begin position="246"/>
        <end position="261"/>
    </location>
</feature>
<gene>
    <name evidence="7" type="ORF">EYC80_005129</name>
</gene>
<dbReference type="PROSITE" id="PS00678">
    <property type="entry name" value="WD_REPEATS_1"/>
    <property type="match status" value="1"/>
</dbReference>
<evidence type="ECO:0000313" key="8">
    <source>
        <dbReference type="Proteomes" id="UP000326757"/>
    </source>
</evidence>
<dbReference type="CDD" id="cd00200">
    <property type="entry name" value="WD40"/>
    <property type="match status" value="1"/>
</dbReference>
<dbReference type="Gene3D" id="2.130.10.10">
    <property type="entry name" value="YVTN repeat-like/Quinoprotein amine dehydrogenase"/>
    <property type="match status" value="1"/>
</dbReference>
<dbReference type="InterPro" id="IPR015943">
    <property type="entry name" value="WD40/YVTN_repeat-like_dom_sf"/>
</dbReference>